<sequence length="112" mass="11893">MGRERGRRRKAAGLSWRPDPRRQVKGPSHVAMRKHESSSLHDGKSTKERAAGCGVEECAVVVSEQPLRGSEFEGRAVAGSAAVAALAARDDVSTTGADWSARARRGGCRIGP</sequence>
<feature type="compositionally biased region" description="Basic and acidic residues" evidence="1">
    <location>
        <begin position="33"/>
        <end position="48"/>
    </location>
</feature>
<dbReference type="Proteomes" id="UP001500466">
    <property type="component" value="Unassembled WGS sequence"/>
</dbReference>
<evidence type="ECO:0000313" key="3">
    <source>
        <dbReference type="Proteomes" id="UP001500466"/>
    </source>
</evidence>
<reference evidence="3" key="1">
    <citation type="journal article" date="2019" name="Int. J. Syst. Evol. Microbiol.">
        <title>The Global Catalogue of Microorganisms (GCM) 10K type strain sequencing project: providing services to taxonomists for standard genome sequencing and annotation.</title>
        <authorList>
            <consortium name="The Broad Institute Genomics Platform"/>
            <consortium name="The Broad Institute Genome Sequencing Center for Infectious Disease"/>
            <person name="Wu L."/>
            <person name="Ma J."/>
        </authorList>
    </citation>
    <scope>NUCLEOTIDE SEQUENCE [LARGE SCALE GENOMIC DNA]</scope>
    <source>
        <strain evidence="3">JCM 17986</strain>
    </source>
</reference>
<dbReference type="EMBL" id="BAABHS010000010">
    <property type="protein sequence ID" value="GAA4966222.1"/>
    <property type="molecule type" value="Genomic_DNA"/>
</dbReference>
<gene>
    <name evidence="2" type="ORF">GCM10023205_33500</name>
</gene>
<evidence type="ECO:0000256" key="1">
    <source>
        <dbReference type="SAM" id="MobiDB-lite"/>
    </source>
</evidence>
<evidence type="ECO:0000313" key="2">
    <source>
        <dbReference type="EMBL" id="GAA4966222.1"/>
    </source>
</evidence>
<feature type="compositionally biased region" description="Basic residues" evidence="1">
    <location>
        <begin position="1"/>
        <end position="11"/>
    </location>
</feature>
<accession>A0ABP9HBE0</accession>
<comment type="caution">
    <text evidence="2">The sequence shown here is derived from an EMBL/GenBank/DDBJ whole genome shotgun (WGS) entry which is preliminary data.</text>
</comment>
<feature type="region of interest" description="Disordered" evidence="1">
    <location>
        <begin position="1"/>
        <end position="48"/>
    </location>
</feature>
<protein>
    <submittedName>
        <fullName evidence="2">Uncharacterized protein</fullName>
    </submittedName>
</protein>
<proteinExistence type="predicted"/>
<name>A0ABP9HBE0_9ACTN</name>
<organism evidence="2 3">
    <name type="scientific">Yinghuangia aomiensis</name>
    <dbReference type="NCBI Taxonomy" id="676205"/>
    <lineage>
        <taxon>Bacteria</taxon>
        <taxon>Bacillati</taxon>
        <taxon>Actinomycetota</taxon>
        <taxon>Actinomycetes</taxon>
        <taxon>Kitasatosporales</taxon>
        <taxon>Streptomycetaceae</taxon>
        <taxon>Yinghuangia</taxon>
    </lineage>
</organism>
<keyword evidence="3" id="KW-1185">Reference proteome</keyword>